<evidence type="ECO:0000256" key="2">
    <source>
        <dbReference type="ARBA" id="ARBA00022912"/>
    </source>
</evidence>
<name>A0AAW1I5S9_SAPOF</name>
<accession>A0AAW1I5S9</accession>
<dbReference type="Pfam" id="PF00782">
    <property type="entry name" value="DSPc"/>
    <property type="match status" value="1"/>
</dbReference>
<dbReference type="PROSITE" id="PS00383">
    <property type="entry name" value="TYR_PHOSPHATASE_1"/>
    <property type="match status" value="1"/>
</dbReference>
<dbReference type="SUPFAM" id="SSF56112">
    <property type="entry name" value="Protein kinase-like (PK-like)"/>
    <property type="match status" value="1"/>
</dbReference>
<dbReference type="InterPro" id="IPR015275">
    <property type="entry name" value="Actin-fragmin_kin_cat_dom"/>
</dbReference>
<dbReference type="InterPro" id="IPR035010">
    <property type="entry name" value="PHS1"/>
</dbReference>
<dbReference type="Gene3D" id="1.10.1070.11">
    <property type="entry name" value="Phosphatidylinositol 3-/4-kinase, catalytic domain"/>
    <property type="match status" value="1"/>
</dbReference>
<feature type="domain" description="Tyrosine-protein phosphatase" evidence="4">
    <location>
        <begin position="707"/>
        <end position="852"/>
    </location>
</feature>
<evidence type="ECO:0000259" key="5">
    <source>
        <dbReference type="PROSITE" id="PS50056"/>
    </source>
</evidence>
<reference evidence="6" key="1">
    <citation type="submission" date="2024-03" db="EMBL/GenBank/DDBJ databases">
        <title>WGS assembly of Saponaria officinalis var. Norfolk2.</title>
        <authorList>
            <person name="Jenkins J."/>
            <person name="Shu S."/>
            <person name="Grimwood J."/>
            <person name="Barry K."/>
            <person name="Goodstein D."/>
            <person name="Schmutz J."/>
            <person name="Leebens-Mack J."/>
            <person name="Osbourn A."/>
        </authorList>
    </citation>
    <scope>NUCLEOTIDE SEQUENCE [LARGE SCALE GENOMIC DNA]</scope>
    <source>
        <strain evidence="6">JIC</strain>
    </source>
</reference>
<feature type="compositionally biased region" description="Polar residues" evidence="3">
    <location>
        <begin position="599"/>
        <end position="611"/>
    </location>
</feature>
<dbReference type="InterPro" id="IPR020422">
    <property type="entry name" value="TYR_PHOSPHATASE_DUAL_dom"/>
</dbReference>
<dbReference type="EMBL" id="JBDFQZ010000010">
    <property type="protein sequence ID" value="KAK9684341.1"/>
    <property type="molecule type" value="Genomic_DNA"/>
</dbReference>
<feature type="domain" description="Tyrosine specific protein phosphatases" evidence="5">
    <location>
        <begin position="779"/>
        <end position="828"/>
    </location>
</feature>
<dbReference type="InterPro" id="IPR000387">
    <property type="entry name" value="Tyr_Pase_dom"/>
</dbReference>
<feature type="region of interest" description="Disordered" evidence="3">
    <location>
        <begin position="584"/>
        <end position="613"/>
    </location>
</feature>
<dbReference type="FunFam" id="3.90.190.10:FF:000148">
    <property type="entry name" value="Dual specificity protein phosphatase PHS1"/>
    <property type="match status" value="1"/>
</dbReference>
<dbReference type="InterPro" id="IPR011009">
    <property type="entry name" value="Kinase-like_dom_sf"/>
</dbReference>
<feature type="region of interest" description="Disordered" evidence="3">
    <location>
        <begin position="376"/>
        <end position="395"/>
    </location>
</feature>
<proteinExistence type="predicted"/>
<dbReference type="GO" id="GO:0004721">
    <property type="term" value="F:phosphoprotein phosphatase activity"/>
    <property type="evidence" value="ECO:0007669"/>
    <property type="project" value="UniProtKB-KW"/>
</dbReference>
<dbReference type="CDD" id="cd14498">
    <property type="entry name" value="DSP"/>
    <property type="match status" value="1"/>
</dbReference>
<dbReference type="InterPro" id="IPR036940">
    <property type="entry name" value="PI3/4_kinase_cat_sf"/>
</dbReference>
<dbReference type="InterPro" id="IPR000340">
    <property type="entry name" value="Dual-sp_phosphatase_cat-dom"/>
</dbReference>
<dbReference type="Gene3D" id="3.90.190.10">
    <property type="entry name" value="Protein tyrosine phosphatase superfamily"/>
    <property type="match status" value="1"/>
</dbReference>
<dbReference type="GO" id="GO:0009737">
    <property type="term" value="P:response to abscisic acid"/>
    <property type="evidence" value="ECO:0007669"/>
    <property type="project" value="InterPro"/>
</dbReference>
<dbReference type="PANTHER" id="PTHR47100">
    <property type="entry name" value="DUAL SPECIFICITY PROTEIN PHOSPHATASE PHS1"/>
    <property type="match status" value="1"/>
</dbReference>
<evidence type="ECO:0000256" key="1">
    <source>
        <dbReference type="ARBA" id="ARBA00022801"/>
    </source>
</evidence>
<keyword evidence="7" id="KW-1185">Reference proteome</keyword>
<evidence type="ECO:0000313" key="6">
    <source>
        <dbReference type="EMBL" id="KAK9684341.1"/>
    </source>
</evidence>
<evidence type="ECO:0000313" key="7">
    <source>
        <dbReference type="Proteomes" id="UP001443914"/>
    </source>
</evidence>
<evidence type="ECO:0008006" key="8">
    <source>
        <dbReference type="Google" id="ProtNLM"/>
    </source>
</evidence>
<dbReference type="PANTHER" id="PTHR47100:SF5">
    <property type="entry name" value="DUAL SPECIFICITY PROTEIN PHOSPHATASE PHS1"/>
    <property type="match status" value="1"/>
</dbReference>
<sequence length="933" mass="103936">MSVEEEKQQPIIIPMLQEREEEQQIERKLFDPGSDEPGTPFPLTVTSRVLYMLGDLTAGPAYRFTQWLELVRKRTAQYRSSGFPHRPPRLDLIMPLSAGETDPDPESTSASEQTSEFNLWQRLGKAAMLDIESSFFCWDSLSTLHHTEHSCSTEHSDDDMCKALEVTVNSGGVVFFALFNQPENNDGKSNEAAAVIKFSSSRMATQSERLGYEFAKWLGVQIPQARVIHNSSAEWLQIKDAAEKARDAAVLEADEVGEVTCSELLEALELSRCLFLMSYVHGSPLLESQNAFESPETAEQIAAALGRILMLDLVIRNEDRLPCKHLGWRGNFANLLLADRAASIDRDWLEDAYDSAMKQYRPRVVSALQKERRATSVDSRFGTHNAGYDSQNSDLSTAVKSPLSKGITVIDQPKNEISHSEISIVAIDSGVPRRPPAGKRANDQANYPKLVELLLNSSRYSSHLLHEITGGKLGSPEDDANGFGAVDVGPVVQAFRSAFRTALRDLQGFQIFLLALNQKLDAVLRCFMGIIHRSSSADLDKDDFMATETAMFSGVHCPSPASHLKDHTTNDNISDSNDLELQRTAPRQSLSGPKDHLDTTSPSSRESSQGKYSKWSGETVRSFRLTAKLRDFHKYAKVDAELSKELEQWNEMLRNDVVKLCQENNFNTGFFEGSDNNTIVDAYELKVRLEHILERISLISDAANTEKPSSITSSLFISGALAARSVHTLRHLGITHVLCLCSNEIGQSDSQFPDLFQYRNYSISDEEDSNISSIFDDACDFLDNVERANGKVLVHCFEGRSRSATMALAYLMLRKNMTLLDAWNALRKVHRRAQPNDGFARILLDLDKKLHGKVSMEWQQRKPTMKVCPFCGKNVGLSTSSLKLHLQKSHKKLSSGSVDSAMTLEIQKAIDALKISRGGSVSPTQRDSASMLE</sequence>
<dbReference type="PROSITE" id="PS50056">
    <property type="entry name" value="TYR_PHOSPHATASE_2"/>
    <property type="match status" value="1"/>
</dbReference>
<protein>
    <recommendedName>
        <fullName evidence="8">Dual specificity protein phosphatase PHS1</fullName>
    </recommendedName>
</protein>
<organism evidence="6 7">
    <name type="scientific">Saponaria officinalis</name>
    <name type="common">Common soapwort</name>
    <name type="synonym">Lychnis saponaria</name>
    <dbReference type="NCBI Taxonomy" id="3572"/>
    <lineage>
        <taxon>Eukaryota</taxon>
        <taxon>Viridiplantae</taxon>
        <taxon>Streptophyta</taxon>
        <taxon>Embryophyta</taxon>
        <taxon>Tracheophyta</taxon>
        <taxon>Spermatophyta</taxon>
        <taxon>Magnoliopsida</taxon>
        <taxon>eudicotyledons</taxon>
        <taxon>Gunneridae</taxon>
        <taxon>Pentapetalae</taxon>
        <taxon>Caryophyllales</taxon>
        <taxon>Caryophyllaceae</taxon>
        <taxon>Caryophylleae</taxon>
        <taxon>Saponaria</taxon>
    </lineage>
</organism>
<evidence type="ECO:0000256" key="3">
    <source>
        <dbReference type="SAM" id="MobiDB-lite"/>
    </source>
</evidence>
<dbReference type="InterPro" id="IPR016130">
    <property type="entry name" value="Tyr_Pase_AS"/>
</dbReference>
<dbReference type="SUPFAM" id="SSF52799">
    <property type="entry name" value="(Phosphotyrosine protein) phosphatases II"/>
    <property type="match status" value="1"/>
</dbReference>
<dbReference type="GO" id="GO:0043622">
    <property type="term" value="P:cortical microtubule organization"/>
    <property type="evidence" value="ECO:0007669"/>
    <property type="project" value="InterPro"/>
</dbReference>
<dbReference type="SMART" id="SM00195">
    <property type="entry name" value="DSPc"/>
    <property type="match status" value="1"/>
</dbReference>
<dbReference type="InterPro" id="IPR029021">
    <property type="entry name" value="Prot-tyrosine_phosphatase-like"/>
</dbReference>
<dbReference type="PROSITE" id="PS50054">
    <property type="entry name" value="TYR_PHOSPHATASE_DUAL"/>
    <property type="match status" value="1"/>
</dbReference>
<dbReference type="Proteomes" id="UP001443914">
    <property type="component" value="Unassembled WGS sequence"/>
</dbReference>
<evidence type="ECO:0000259" key="4">
    <source>
        <dbReference type="PROSITE" id="PS50054"/>
    </source>
</evidence>
<gene>
    <name evidence="6" type="ORF">RND81_10G203600</name>
</gene>
<comment type="caution">
    <text evidence="6">The sequence shown here is derived from an EMBL/GenBank/DDBJ whole genome shotgun (WGS) entry which is preliminary data.</text>
</comment>
<dbReference type="Pfam" id="PF09192">
    <property type="entry name" value="Act-Frag_cataly"/>
    <property type="match status" value="1"/>
</dbReference>
<keyword evidence="2" id="KW-0904">Protein phosphatase</keyword>
<dbReference type="AlphaFoldDB" id="A0AAW1I5S9"/>
<keyword evidence="1" id="KW-0378">Hydrolase</keyword>